<evidence type="ECO:0000313" key="5">
    <source>
        <dbReference type="WBParaSite" id="Pan_g15312.t1"/>
    </source>
</evidence>
<dbReference type="SUPFAM" id="SSF48508">
    <property type="entry name" value="Nuclear receptor ligand-binding domain"/>
    <property type="match status" value="1"/>
</dbReference>
<dbReference type="Proteomes" id="UP000492821">
    <property type="component" value="Unassembled WGS sequence"/>
</dbReference>
<keyword evidence="1" id="KW-0805">Transcription regulation</keyword>
<keyword evidence="4" id="KW-1185">Reference proteome</keyword>
<sequence>MWYCILVGFAAVIEDGLLHEVIDIDELEKAKKGVVYDTGKIKYITHPAHFATLNDVGTYIHQQLCRIPGPTNPTVASILKNARLLALQALKYQHPDDLDECRFGQLMFLLPAVHSIAQRLVEDVQLCYLFQLINVDDLMQKLILNDGSKANKDTVPHAVIENLKSPV</sequence>
<dbReference type="AlphaFoldDB" id="A0A7E4V273"/>
<dbReference type="InterPro" id="IPR035500">
    <property type="entry name" value="NHR-like_dom_sf"/>
</dbReference>
<protein>
    <submittedName>
        <fullName evidence="5">NR LBD domain-containing protein</fullName>
    </submittedName>
</protein>
<accession>A0A7E4V273</accession>
<dbReference type="WBParaSite" id="Pan_g15312.t1">
    <property type="protein sequence ID" value="Pan_g15312.t1"/>
    <property type="gene ID" value="Pan_g15312"/>
</dbReference>
<name>A0A7E4V273_PANRE</name>
<evidence type="ECO:0000256" key="2">
    <source>
        <dbReference type="ARBA" id="ARBA00023163"/>
    </source>
</evidence>
<reference evidence="4" key="1">
    <citation type="journal article" date="2013" name="Genetics">
        <title>The draft genome and transcriptome of Panagrellus redivivus are shaped by the harsh demands of a free-living lifestyle.</title>
        <authorList>
            <person name="Srinivasan J."/>
            <person name="Dillman A.R."/>
            <person name="Macchietto M.G."/>
            <person name="Heikkinen L."/>
            <person name="Lakso M."/>
            <person name="Fracchia K.M."/>
            <person name="Antoshechkin I."/>
            <person name="Mortazavi A."/>
            <person name="Wong G."/>
            <person name="Sternberg P.W."/>
        </authorList>
    </citation>
    <scope>NUCLEOTIDE SEQUENCE [LARGE SCALE GENOMIC DNA]</scope>
    <source>
        <strain evidence="4">MT8872</strain>
    </source>
</reference>
<keyword evidence="3" id="KW-0675">Receptor</keyword>
<proteinExistence type="predicted"/>
<evidence type="ECO:0000313" key="4">
    <source>
        <dbReference type="Proteomes" id="UP000492821"/>
    </source>
</evidence>
<evidence type="ECO:0000256" key="1">
    <source>
        <dbReference type="ARBA" id="ARBA00023015"/>
    </source>
</evidence>
<dbReference type="Gene3D" id="1.10.565.10">
    <property type="entry name" value="Retinoid X Receptor"/>
    <property type="match status" value="1"/>
</dbReference>
<organism evidence="4 5">
    <name type="scientific">Panagrellus redivivus</name>
    <name type="common">Microworm</name>
    <dbReference type="NCBI Taxonomy" id="6233"/>
    <lineage>
        <taxon>Eukaryota</taxon>
        <taxon>Metazoa</taxon>
        <taxon>Ecdysozoa</taxon>
        <taxon>Nematoda</taxon>
        <taxon>Chromadorea</taxon>
        <taxon>Rhabditida</taxon>
        <taxon>Tylenchina</taxon>
        <taxon>Panagrolaimomorpha</taxon>
        <taxon>Panagrolaimoidea</taxon>
        <taxon>Panagrolaimidae</taxon>
        <taxon>Panagrellus</taxon>
    </lineage>
</organism>
<evidence type="ECO:0000256" key="3">
    <source>
        <dbReference type="ARBA" id="ARBA00023170"/>
    </source>
</evidence>
<keyword evidence="2" id="KW-0804">Transcription</keyword>
<reference evidence="5" key="2">
    <citation type="submission" date="2020-10" db="UniProtKB">
        <authorList>
            <consortium name="WormBaseParasite"/>
        </authorList>
    </citation>
    <scope>IDENTIFICATION</scope>
</reference>